<dbReference type="SUPFAM" id="SSF53187">
    <property type="entry name" value="Zn-dependent exopeptidases"/>
    <property type="match status" value="1"/>
</dbReference>
<evidence type="ECO:0000313" key="3">
    <source>
        <dbReference type="EMBL" id="OAZ03554.1"/>
    </source>
</evidence>
<dbReference type="GO" id="GO:0008235">
    <property type="term" value="F:metalloexopeptidase activity"/>
    <property type="evidence" value="ECO:0007669"/>
    <property type="project" value="InterPro"/>
</dbReference>
<dbReference type="PANTHER" id="PTHR12147">
    <property type="entry name" value="METALLOPEPTIDASE M28 FAMILY MEMBER"/>
    <property type="match status" value="1"/>
</dbReference>
<dbReference type="PANTHER" id="PTHR12147:SF26">
    <property type="entry name" value="PEPTIDASE M28 DOMAIN-CONTAINING PROTEIN"/>
    <property type="match status" value="1"/>
</dbReference>
<comment type="caution">
    <text evidence="3">The sequence shown here is derived from an EMBL/GenBank/DDBJ whole genome shotgun (WGS) entry which is preliminary data.</text>
</comment>
<evidence type="ECO:0000313" key="4">
    <source>
        <dbReference type="Proteomes" id="UP000093807"/>
    </source>
</evidence>
<keyword evidence="1" id="KW-0812">Transmembrane</keyword>
<reference evidence="3 4" key="1">
    <citation type="submission" date="2016-06" db="EMBL/GenBank/DDBJ databases">
        <title>Draft genome sequence of Flavobacterium succinicans strain DD5b.</title>
        <authorList>
            <person name="Poehlein A."/>
            <person name="Daniel R."/>
            <person name="Simeonova D.D."/>
        </authorList>
    </citation>
    <scope>NUCLEOTIDE SEQUENCE [LARGE SCALE GENOMIC DNA]</scope>
    <source>
        <strain evidence="3 4">DD5b</strain>
    </source>
</reference>
<feature type="transmembrane region" description="Helical" evidence="1">
    <location>
        <begin position="37"/>
        <end position="57"/>
    </location>
</feature>
<sequence>MIQKKVEKTTDALKLILSNNNITFYIFKGFFTKEPFLIFQMNLFRIFLVLVTSLSFGQKKVEFPLKSLFKEVVLTLADDSLKGRYTGTLEERKSLNYIALKMKSLSSKIKFERQTFYVKLKDTTIISSNGFVFVNNHSSKTILISSHYDHIGLGSALSTKFISDQIHNGADDNASGVAMTIGLASELIKRKKPNVNYLFVFYSGHEIGLYGSEAFAGFIKVRSNYFKEISCVLNFDMIGRLDSDLKILKCMNSKSATIILDAVPIENFGLKLKLGNEEQLKNLDTKFFYNQGVPCLNFTTGVHMDYHTPSDDAIYINLDGMVQIERYLLKLIDCF</sequence>
<keyword evidence="4" id="KW-1185">Reference proteome</keyword>
<evidence type="ECO:0000256" key="1">
    <source>
        <dbReference type="SAM" id="Phobius"/>
    </source>
</evidence>
<dbReference type="EMBL" id="JMTM01000053">
    <property type="protein sequence ID" value="OAZ03554.1"/>
    <property type="molecule type" value="Genomic_DNA"/>
</dbReference>
<keyword evidence="1" id="KW-0472">Membrane</keyword>
<protein>
    <submittedName>
        <fullName evidence="3">Peptidase family M28</fullName>
    </submittedName>
</protein>
<organism evidence="3 4">
    <name type="scientific">Flavobacterium succinicans</name>
    <dbReference type="NCBI Taxonomy" id="29536"/>
    <lineage>
        <taxon>Bacteria</taxon>
        <taxon>Pseudomonadati</taxon>
        <taxon>Bacteroidota</taxon>
        <taxon>Flavobacteriia</taxon>
        <taxon>Flavobacteriales</taxon>
        <taxon>Flavobacteriaceae</taxon>
        <taxon>Flavobacterium</taxon>
    </lineage>
</organism>
<dbReference type="Pfam" id="PF04389">
    <property type="entry name" value="Peptidase_M28"/>
    <property type="match status" value="1"/>
</dbReference>
<dbReference type="Gene3D" id="3.40.630.10">
    <property type="entry name" value="Zn peptidases"/>
    <property type="match status" value="1"/>
</dbReference>
<dbReference type="GO" id="GO:0006508">
    <property type="term" value="P:proteolysis"/>
    <property type="evidence" value="ECO:0007669"/>
    <property type="project" value="InterPro"/>
</dbReference>
<dbReference type="InterPro" id="IPR007484">
    <property type="entry name" value="Peptidase_M28"/>
</dbReference>
<evidence type="ECO:0000259" key="2">
    <source>
        <dbReference type="Pfam" id="PF04389"/>
    </source>
</evidence>
<dbReference type="InterPro" id="IPR045175">
    <property type="entry name" value="M28_fam"/>
</dbReference>
<name>A0A199XQF0_9FLAO</name>
<gene>
    <name evidence="3" type="ORF">FLB_18300</name>
</gene>
<dbReference type="AlphaFoldDB" id="A0A199XQF0"/>
<feature type="domain" description="Peptidase M28" evidence="2">
    <location>
        <begin position="137"/>
        <end position="331"/>
    </location>
</feature>
<keyword evidence="1" id="KW-1133">Transmembrane helix</keyword>
<dbReference type="Proteomes" id="UP000093807">
    <property type="component" value="Unassembled WGS sequence"/>
</dbReference>
<dbReference type="PATRIC" id="fig|29536.5.peg.1920"/>
<proteinExistence type="predicted"/>
<accession>A0A199XQF0</accession>